<dbReference type="RefSeq" id="WP_378155080.1">
    <property type="nucleotide sequence ID" value="NZ_JBHSEC010000019.1"/>
</dbReference>
<evidence type="ECO:0000256" key="1">
    <source>
        <dbReference type="SAM" id="Phobius"/>
    </source>
</evidence>
<keyword evidence="1" id="KW-1133">Transmembrane helix</keyword>
<dbReference type="PIRSF" id="PIRSF031509">
    <property type="entry name" value="Cell_wall_LiaF/YvqF"/>
    <property type="match status" value="1"/>
</dbReference>
<accession>A0ABV8X8Y8</accession>
<dbReference type="InterPro" id="IPR047793">
    <property type="entry name" value="LiaF_C"/>
</dbReference>
<dbReference type="EMBL" id="JBHSEC010000019">
    <property type="protein sequence ID" value="MFC4410812.1"/>
    <property type="molecule type" value="Genomic_DNA"/>
</dbReference>
<organism evidence="3 4">
    <name type="scientific">Chungangia koreensis</name>
    <dbReference type="NCBI Taxonomy" id="752657"/>
    <lineage>
        <taxon>Bacteria</taxon>
        <taxon>Bacillati</taxon>
        <taxon>Bacillota</taxon>
        <taxon>Bacilli</taxon>
        <taxon>Lactobacillales</taxon>
        <taxon>Chungangia</taxon>
    </lineage>
</organism>
<protein>
    <submittedName>
        <fullName evidence="3">Cell wall-active antibiotics response protein LiaF</fullName>
    </submittedName>
</protein>
<keyword evidence="4" id="KW-1185">Reference proteome</keyword>
<sequence>MNQVKSNHIAFFLIAFVLIVFIESTIFMNGSIILVLLGIGMLYYSFRKRSKAVFWIGIFFLILSLFNMWSLRFLIIAFFIYVLVRLWKGDQVGDIVKPLYEQRPPTQNGIWQNKLFSVQSTPFHSYEWQDLHVQGFFGNLTVDVTQTILPKGTSLISIRQGIGKVKIILPYEVPVRIHYTTLLGDAKLFGKIQQRLWNQSIQMKDGYEGAEYPTELVIALSTWFGDVEVIRK</sequence>
<dbReference type="NCBIfam" id="NF040535">
    <property type="entry name" value="LiaF_C_term"/>
    <property type="match status" value="1"/>
</dbReference>
<feature type="transmembrane region" description="Helical" evidence="1">
    <location>
        <begin position="27"/>
        <end position="46"/>
    </location>
</feature>
<feature type="transmembrane region" description="Helical" evidence="1">
    <location>
        <begin position="6"/>
        <end position="22"/>
    </location>
</feature>
<evidence type="ECO:0000313" key="4">
    <source>
        <dbReference type="Proteomes" id="UP001595817"/>
    </source>
</evidence>
<dbReference type="Pfam" id="PF09922">
    <property type="entry name" value="LiaF-like_C"/>
    <property type="match status" value="1"/>
</dbReference>
<gene>
    <name evidence="3" type="primary">liaF</name>
    <name evidence="3" type="ORF">ACFOZY_10335</name>
</gene>
<keyword evidence="1" id="KW-0812">Transmembrane</keyword>
<dbReference type="Proteomes" id="UP001595817">
    <property type="component" value="Unassembled WGS sequence"/>
</dbReference>
<feature type="transmembrane region" description="Helical" evidence="1">
    <location>
        <begin position="52"/>
        <end position="84"/>
    </location>
</feature>
<dbReference type="InterPro" id="IPR016975">
    <property type="entry name" value="Cell_wall_LiaF"/>
</dbReference>
<name>A0ABV8X8Y8_9LACT</name>
<reference evidence="4" key="1">
    <citation type="journal article" date="2019" name="Int. J. Syst. Evol. Microbiol.">
        <title>The Global Catalogue of Microorganisms (GCM) 10K type strain sequencing project: providing services to taxonomists for standard genome sequencing and annotation.</title>
        <authorList>
            <consortium name="The Broad Institute Genomics Platform"/>
            <consortium name="The Broad Institute Genome Sequencing Center for Infectious Disease"/>
            <person name="Wu L."/>
            <person name="Ma J."/>
        </authorList>
    </citation>
    <scope>NUCLEOTIDE SEQUENCE [LARGE SCALE GENOMIC DNA]</scope>
    <source>
        <strain evidence="4">CCUG 59778</strain>
    </source>
</reference>
<proteinExistence type="predicted"/>
<dbReference type="InterPro" id="IPR024425">
    <property type="entry name" value="LiaF-like_C"/>
</dbReference>
<evidence type="ECO:0000259" key="2">
    <source>
        <dbReference type="Pfam" id="PF09922"/>
    </source>
</evidence>
<feature type="domain" description="Cell wall-active antibiotics response LiaF-like C-terminal" evidence="2">
    <location>
        <begin position="116"/>
        <end position="229"/>
    </location>
</feature>
<comment type="caution">
    <text evidence="3">The sequence shown here is derived from an EMBL/GenBank/DDBJ whole genome shotgun (WGS) entry which is preliminary data.</text>
</comment>
<evidence type="ECO:0000313" key="3">
    <source>
        <dbReference type="EMBL" id="MFC4410812.1"/>
    </source>
</evidence>
<keyword evidence="1" id="KW-0472">Membrane</keyword>